<dbReference type="PANTHER" id="PTHR46082:SF6">
    <property type="entry name" value="AAA+ ATPASE DOMAIN-CONTAINING PROTEIN-RELATED"/>
    <property type="match status" value="1"/>
</dbReference>
<dbReference type="Proteomes" id="UP001144673">
    <property type="component" value="Chromosome 1"/>
</dbReference>
<dbReference type="SUPFAM" id="SSF53167">
    <property type="entry name" value="Purine and uridine phosphorylases"/>
    <property type="match status" value="1"/>
</dbReference>
<dbReference type="RefSeq" id="XP_056059409.1">
    <property type="nucleotide sequence ID" value="XM_056204010.1"/>
</dbReference>
<sequence>MGKAAAGNAAAACRISFPGIELALIVGICGGIPRYGDSDIFLGDVIISTGVKQFDFGRRFPDRFEKRLQTNAKLYLEEQAARYPGADNDRLFASEYRHKHQDPSECDICAACTASSHPFEPVNNSRFIHQFILGRSPQEIS</sequence>
<dbReference type="AlphaFoldDB" id="A0A9W8QQ97"/>
<evidence type="ECO:0008006" key="3">
    <source>
        <dbReference type="Google" id="ProtNLM"/>
    </source>
</evidence>
<dbReference type="GeneID" id="80893326"/>
<dbReference type="GO" id="GO:0003824">
    <property type="term" value="F:catalytic activity"/>
    <property type="evidence" value="ECO:0007669"/>
    <property type="project" value="InterPro"/>
</dbReference>
<name>A0A9W8QQ97_AKAMU</name>
<dbReference type="Gene3D" id="3.40.50.1580">
    <property type="entry name" value="Nucleoside phosphorylase domain"/>
    <property type="match status" value="1"/>
</dbReference>
<evidence type="ECO:0000313" key="2">
    <source>
        <dbReference type="Proteomes" id="UP001144673"/>
    </source>
</evidence>
<organism evidence="1 2">
    <name type="scientific">Akanthomyces muscarius</name>
    <name type="common">Entomopathogenic fungus</name>
    <name type="synonym">Lecanicillium muscarium</name>
    <dbReference type="NCBI Taxonomy" id="2231603"/>
    <lineage>
        <taxon>Eukaryota</taxon>
        <taxon>Fungi</taxon>
        <taxon>Dikarya</taxon>
        <taxon>Ascomycota</taxon>
        <taxon>Pezizomycotina</taxon>
        <taxon>Sordariomycetes</taxon>
        <taxon>Hypocreomycetidae</taxon>
        <taxon>Hypocreales</taxon>
        <taxon>Cordycipitaceae</taxon>
        <taxon>Akanthomyces</taxon>
    </lineage>
</organism>
<keyword evidence="2" id="KW-1185">Reference proteome</keyword>
<dbReference type="EMBL" id="JAJHUN010000001">
    <property type="protein sequence ID" value="KAJ4164494.1"/>
    <property type="molecule type" value="Genomic_DNA"/>
</dbReference>
<dbReference type="KEGG" id="amus:LMH87_006167"/>
<reference evidence="1" key="1">
    <citation type="journal article" date="2023" name="Access Microbiol">
        <title>De-novo genome assembly for Akanthomyces muscarius, a biocontrol agent of insect agricultural pests.</title>
        <authorList>
            <person name="Erdos Z."/>
            <person name="Studholme D.J."/>
            <person name="Raymond B."/>
            <person name="Sharma M."/>
        </authorList>
    </citation>
    <scope>NUCLEOTIDE SEQUENCE</scope>
    <source>
        <strain evidence="1">Ve6</strain>
    </source>
</reference>
<gene>
    <name evidence="1" type="ORF">LMH87_006167</name>
</gene>
<evidence type="ECO:0000313" key="1">
    <source>
        <dbReference type="EMBL" id="KAJ4164494.1"/>
    </source>
</evidence>
<accession>A0A9W8QQ97</accession>
<dbReference type="InterPro" id="IPR053137">
    <property type="entry name" value="NLR-like"/>
</dbReference>
<comment type="caution">
    <text evidence="1">The sequence shown here is derived from an EMBL/GenBank/DDBJ whole genome shotgun (WGS) entry which is preliminary data.</text>
</comment>
<dbReference type="GO" id="GO:0009116">
    <property type="term" value="P:nucleoside metabolic process"/>
    <property type="evidence" value="ECO:0007669"/>
    <property type="project" value="InterPro"/>
</dbReference>
<dbReference type="PANTHER" id="PTHR46082">
    <property type="entry name" value="ATP/GTP-BINDING PROTEIN-RELATED"/>
    <property type="match status" value="1"/>
</dbReference>
<proteinExistence type="predicted"/>
<dbReference type="InterPro" id="IPR035994">
    <property type="entry name" value="Nucleoside_phosphorylase_sf"/>
</dbReference>
<protein>
    <recommendedName>
        <fullName evidence="3">Nucleoside phosphorylase domain-containing protein</fullName>
    </recommendedName>
</protein>